<comment type="caution">
    <text evidence="3">The sequence shown here is derived from an EMBL/GenBank/DDBJ whole genome shotgun (WGS) entry which is preliminary data.</text>
</comment>
<evidence type="ECO:0000259" key="2">
    <source>
        <dbReference type="Pfam" id="PF13439"/>
    </source>
</evidence>
<dbReference type="GO" id="GO:0016757">
    <property type="term" value="F:glycosyltransferase activity"/>
    <property type="evidence" value="ECO:0007669"/>
    <property type="project" value="InterPro"/>
</dbReference>
<organism evidence="3 4">
    <name type="scientific">Dyella jiangningensis</name>
    <dbReference type="NCBI Taxonomy" id="1379159"/>
    <lineage>
        <taxon>Bacteria</taxon>
        <taxon>Pseudomonadati</taxon>
        <taxon>Pseudomonadota</taxon>
        <taxon>Gammaproteobacteria</taxon>
        <taxon>Lysobacterales</taxon>
        <taxon>Rhodanobacteraceae</taxon>
        <taxon>Dyella</taxon>
    </lineage>
</organism>
<dbReference type="PANTHER" id="PTHR12526:SF630">
    <property type="entry name" value="GLYCOSYLTRANSFERASE"/>
    <property type="match status" value="1"/>
</dbReference>
<dbReference type="Pfam" id="PF13439">
    <property type="entry name" value="Glyco_transf_4"/>
    <property type="match status" value="1"/>
</dbReference>
<evidence type="ECO:0000313" key="4">
    <source>
        <dbReference type="Proteomes" id="UP000248926"/>
    </source>
</evidence>
<protein>
    <recommendedName>
        <fullName evidence="5">Glycosyl transferase family 1</fullName>
    </recommendedName>
</protein>
<gene>
    <name evidence="3" type="ORF">CA260_15970</name>
</gene>
<sequence>MKTLRLLAMTTSYPLRPGSCAGIFVQSLYRHLSAACTIEVVCPADSNPTQSIPGEGAASGIQIHAVRYAPRAWRTLAQGSGGVVTGLQRAPWKAFLLPGLLLGLFWRCLLLASRADLIHANWSVCGAVAGGVGRLRKKPVITTLRGSDVARSGRSMVDRMILDLAVHNSRIVICVSEAMAENLRAKYPHRSADIHACLNGADDAFFQVDRNISADGCLRVLAVGNLIRLKGFDVLVEAVARARHRDQIHVWIVGGGPERESLLFQAASRGVSSCFTFIGPLPATDMPKCFSEADVFVLSSRSEGRPNVVVEALASGLPVISTDLEGVQGMVNDGDNGWLVAIDDADALADALDQAVGNRSELHRRGERARAFARVRIGTWTDTARCYEALFQAALTADERHRSSCAE</sequence>
<dbReference type="Pfam" id="PF00534">
    <property type="entry name" value="Glycos_transf_1"/>
    <property type="match status" value="1"/>
</dbReference>
<keyword evidence="4" id="KW-1185">Reference proteome</keyword>
<dbReference type="GO" id="GO:1901135">
    <property type="term" value="P:carbohydrate derivative metabolic process"/>
    <property type="evidence" value="ECO:0007669"/>
    <property type="project" value="UniProtKB-ARBA"/>
</dbReference>
<evidence type="ECO:0000259" key="1">
    <source>
        <dbReference type="Pfam" id="PF00534"/>
    </source>
</evidence>
<dbReference type="Gene3D" id="3.40.50.2000">
    <property type="entry name" value="Glycogen Phosphorylase B"/>
    <property type="match status" value="2"/>
</dbReference>
<dbReference type="RefSeq" id="WP_111984028.1">
    <property type="nucleotide sequence ID" value="NZ_NFZS01000004.1"/>
</dbReference>
<feature type="domain" description="Glycosyltransferase subfamily 4-like N-terminal" evidence="2">
    <location>
        <begin position="23"/>
        <end position="203"/>
    </location>
</feature>
<reference evidence="3 4" key="1">
    <citation type="journal article" date="2018" name="Genet. Mol. Biol.">
        <title>The genome sequence of Dyella jiangningensis FCAV SCS01 from a lignocellulose-decomposing microbial consortium metagenome reveals potential for biotechnological applications.</title>
        <authorList>
            <person name="Desiderato J.G."/>
            <person name="Alvarenga D.O."/>
            <person name="Constancio M.T.L."/>
            <person name="Alves L.M.C."/>
            <person name="Varani A.M."/>
        </authorList>
    </citation>
    <scope>NUCLEOTIDE SEQUENCE [LARGE SCALE GENOMIC DNA]</scope>
    <source>
        <strain evidence="3 4">FCAV SCS01</strain>
    </source>
</reference>
<evidence type="ECO:0000313" key="3">
    <source>
        <dbReference type="EMBL" id="RAO75559.1"/>
    </source>
</evidence>
<dbReference type="SUPFAM" id="SSF53756">
    <property type="entry name" value="UDP-Glycosyltransferase/glycogen phosphorylase"/>
    <property type="match status" value="1"/>
</dbReference>
<name>A0A328P0H5_9GAMM</name>
<feature type="domain" description="Glycosyl transferase family 1" evidence="1">
    <location>
        <begin position="219"/>
        <end position="371"/>
    </location>
</feature>
<proteinExistence type="predicted"/>
<dbReference type="AlphaFoldDB" id="A0A328P0H5"/>
<dbReference type="OrthoDB" id="5290958at2"/>
<dbReference type="Proteomes" id="UP000248926">
    <property type="component" value="Unassembled WGS sequence"/>
</dbReference>
<evidence type="ECO:0008006" key="5">
    <source>
        <dbReference type="Google" id="ProtNLM"/>
    </source>
</evidence>
<dbReference type="InterPro" id="IPR028098">
    <property type="entry name" value="Glyco_trans_4-like_N"/>
</dbReference>
<dbReference type="PANTHER" id="PTHR12526">
    <property type="entry name" value="GLYCOSYLTRANSFERASE"/>
    <property type="match status" value="1"/>
</dbReference>
<accession>A0A328P0H5</accession>
<dbReference type="EMBL" id="NFZS01000004">
    <property type="protein sequence ID" value="RAO75559.1"/>
    <property type="molecule type" value="Genomic_DNA"/>
</dbReference>
<dbReference type="InterPro" id="IPR001296">
    <property type="entry name" value="Glyco_trans_1"/>
</dbReference>